<evidence type="ECO:0000313" key="1">
    <source>
        <dbReference type="EMBL" id="TQV65700.1"/>
    </source>
</evidence>
<accession>A0A545SL38</accession>
<dbReference type="Proteomes" id="UP000319732">
    <property type="component" value="Unassembled WGS sequence"/>
</dbReference>
<dbReference type="AlphaFoldDB" id="A0A545SL38"/>
<dbReference type="EMBL" id="VHSG01000056">
    <property type="protein sequence ID" value="TQV65700.1"/>
    <property type="molecule type" value="Genomic_DNA"/>
</dbReference>
<evidence type="ECO:0000313" key="2">
    <source>
        <dbReference type="Proteomes" id="UP000319732"/>
    </source>
</evidence>
<dbReference type="OrthoDB" id="196248at2"/>
<organism evidence="1 2">
    <name type="scientific">Exilibacterium tricleocarpae</name>
    <dbReference type="NCBI Taxonomy" id="2591008"/>
    <lineage>
        <taxon>Bacteria</taxon>
        <taxon>Pseudomonadati</taxon>
        <taxon>Pseudomonadota</taxon>
        <taxon>Gammaproteobacteria</taxon>
        <taxon>Cellvibrionales</taxon>
        <taxon>Cellvibrionaceae</taxon>
        <taxon>Exilibacterium</taxon>
    </lineage>
</organism>
<reference evidence="1 2" key="1">
    <citation type="submission" date="2019-06" db="EMBL/GenBank/DDBJ databases">
        <title>Whole genome sequence for Cellvibrionaceae sp. R142.</title>
        <authorList>
            <person name="Wang G."/>
        </authorList>
    </citation>
    <scope>NUCLEOTIDE SEQUENCE [LARGE SCALE GENOMIC DNA]</scope>
    <source>
        <strain evidence="1 2">R142</strain>
    </source>
</reference>
<sequence>MTHTQKRKIVVAKQEYEWCIRGDALYAEHAAIYKPNINGTALHLDILPWDVEIRPKTISEVVEFALKNSWNPEAKGQPLRIGFTFGQYVILPKGVANSHEYEETLNK</sequence>
<proteinExistence type="predicted"/>
<keyword evidence="2" id="KW-1185">Reference proteome</keyword>
<comment type="caution">
    <text evidence="1">The sequence shown here is derived from an EMBL/GenBank/DDBJ whole genome shotgun (WGS) entry which is preliminary data.</text>
</comment>
<protein>
    <submittedName>
        <fullName evidence="1">Uncharacterized protein</fullName>
    </submittedName>
</protein>
<name>A0A545SL38_9GAMM</name>
<dbReference type="RefSeq" id="WP_142930311.1">
    <property type="nucleotide sequence ID" value="NZ_ML660131.1"/>
</dbReference>
<gene>
    <name evidence="1" type="ORF">FKG94_28280</name>
</gene>